<accession>A0A8C3I050</accession>
<dbReference type="OMA" id="HERFCII"/>
<dbReference type="GeneTree" id="ENSGT00940000168733"/>
<keyword evidence="2" id="KW-1185">Reference proteome</keyword>
<dbReference type="Ensembl" id="ENSCPBT00000031031.1">
    <property type="protein sequence ID" value="ENSCPBP00000026341.1"/>
    <property type="gene ID" value="ENSCPBG00000018711.1"/>
</dbReference>
<organism evidence="1 2">
    <name type="scientific">Chrysemys picta bellii</name>
    <name type="common">Western painted turtle</name>
    <name type="synonym">Emys bellii</name>
    <dbReference type="NCBI Taxonomy" id="8478"/>
    <lineage>
        <taxon>Eukaryota</taxon>
        <taxon>Metazoa</taxon>
        <taxon>Chordata</taxon>
        <taxon>Craniata</taxon>
        <taxon>Vertebrata</taxon>
        <taxon>Euteleostomi</taxon>
        <taxon>Archelosauria</taxon>
        <taxon>Testudinata</taxon>
        <taxon>Testudines</taxon>
        <taxon>Cryptodira</taxon>
        <taxon>Durocryptodira</taxon>
        <taxon>Testudinoidea</taxon>
        <taxon>Emydidae</taxon>
        <taxon>Chrysemys</taxon>
    </lineage>
</organism>
<evidence type="ECO:0000313" key="2">
    <source>
        <dbReference type="Proteomes" id="UP000694380"/>
    </source>
</evidence>
<reference evidence="1" key="2">
    <citation type="submission" date="2025-09" db="UniProtKB">
        <authorList>
            <consortium name="Ensembl"/>
        </authorList>
    </citation>
    <scope>IDENTIFICATION</scope>
</reference>
<dbReference type="AlphaFoldDB" id="A0A8C3I050"/>
<dbReference type="InterPro" id="IPR016135">
    <property type="entry name" value="UBQ-conjugating_enzyme/RWD"/>
</dbReference>
<evidence type="ECO:0000313" key="1">
    <source>
        <dbReference type="Ensembl" id="ENSCPBP00000026341.1"/>
    </source>
</evidence>
<dbReference type="Proteomes" id="UP000694380">
    <property type="component" value="Unplaced"/>
</dbReference>
<sequence length="110" mass="12759">MSVSRFKAELKLLEFTFNKNHEYFCIISWKLDELHCQFVLLPPLPGSSPQPPLPITIHCNVTETYPPSSPIWFIESDDPNLISVLEFPMDILASMMDVSNFLKNYNKIRK</sequence>
<dbReference type="SUPFAM" id="SSF54495">
    <property type="entry name" value="UBC-like"/>
    <property type="match status" value="1"/>
</dbReference>
<protein>
    <submittedName>
        <fullName evidence="1">Uncharacterized protein</fullName>
    </submittedName>
</protein>
<name>A0A8C3I050_CHRPI</name>
<reference evidence="1" key="1">
    <citation type="submission" date="2025-08" db="UniProtKB">
        <authorList>
            <consortium name="Ensembl"/>
        </authorList>
    </citation>
    <scope>IDENTIFICATION</scope>
</reference>
<proteinExistence type="predicted"/>